<sequence length="280" mass="31636">MLRLGEFHKLIIDRDVEPGLYLRNDDGDEVLLPGKDMPKSFRLGEVIEVFVYLDHKERPIATTRQPLIQTGRFAYLRCTSTTGIGAFVDWGMDKELLVPFANQEDSMRKGDSYVVYMGLDEVTGRLVGYTKLSKFLRCEKSDLKRYEQVDLLVSHFTELGANVIVNDRHRGMIFNNSIFEEIHVGDRMKGYVKNVRVDGKLDIVLQPEGERGVADSTALVYAAIEKNGGVLPLHDKSSAEDIYAMLGISKKVFKRAVSALYKERRIELNKDSISITAGRA</sequence>
<organism evidence="4 5">
    <name type="scientific">Ruficoccus amylovorans</name>
    <dbReference type="NCBI Taxonomy" id="1804625"/>
    <lineage>
        <taxon>Bacteria</taxon>
        <taxon>Pseudomonadati</taxon>
        <taxon>Verrucomicrobiota</taxon>
        <taxon>Opitutia</taxon>
        <taxon>Puniceicoccales</taxon>
        <taxon>Cerasicoccaceae</taxon>
        <taxon>Ruficoccus</taxon>
    </lineage>
</organism>
<keyword evidence="5" id="KW-1185">Reference proteome</keyword>
<dbReference type="Pfam" id="PF17783">
    <property type="entry name" value="WHD_CvfB"/>
    <property type="match status" value="1"/>
</dbReference>
<dbReference type="PANTHER" id="PTHR37296:SF1">
    <property type="entry name" value="CONSERVED VIRULENCE FACTOR B"/>
    <property type="match status" value="1"/>
</dbReference>
<dbReference type="Gene3D" id="2.40.50.140">
    <property type="entry name" value="Nucleic acid-binding proteins"/>
    <property type="match status" value="2"/>
</dbReference>
<evidence type="ECO:0000259" key="3">
    <source>
        <dbReference type="Pfam" id="PF17783"/>
    </source>
</evidence>
<dbReference type="EMBL" id="JACHVB010000012">
    <property type="protein sequence ID" value="MBC2593229.1"/>
    <property type="molecule type" value="Genomic_DNA"/>
</dbReference>
<dbReference type="Proteomes" id="UP000546464">
    <property type="component" value="Unassembled WGS sequence"/>
</dbReference>
<reference evidence="4 5" key="1">
    <citation type="submission" date="2020-07" db="EMBL/GenBank/DDBJ databases">
        <authorList>
            <person name="Feng X."/>
        </authorList>
    </citation>
    <scope>NUCLEOTIDE SEQUENCE [LARGE SCALE GENOMIC DNA]</scope>
    <source>
        <strain evidence="4 5">JCM31066</strain>
    </source>
</reference>
<feature type="domain" description="Conserved virulence factor B-like winged helix" evidence="3">
    <location>
        <begin position="220"/>
        <end position="274"/>
    </location>
</feature>
<dbReference type="InterPro" id="IPR014464">
    <property type="entry name" value="CvfB_fam"/>
</dbReference>
<protein>
    <submittedName>
        <fullName evidence="4">GntR family transcriptional regulator</fullName>
    </submittedName>
</protein>
<dbReference type="Pfam" id="PF13509">
    <property type="entry name" value="S1_2"/>
    <property type="match status" value="1"/>
</dbReference>
<evidence type="ECO:0000259" key="2">
    <source>
        <dbReference type="Pfam" id="PF13509"/>
    </source>
</evidence>
<evidence type="ECO:0000256" key="1">
    <source>
        <dbReference type="PIRNR" id="PIRNR012524"/>
    </source>
</evidence>
<feature type="domain" description="Conserved virulence factor B first S1" evidence="2">
    <location>
        <begin position="4"/>
        <end position="63"/>
    </location>
</feature>
<name>A0A842HAT0_9BACT</name>
<dbReference type="RefSeq" id="WP_185674218.1">
    <property type="nucleotide sequence ID" value="NZ_JACHVB010000012.1"/>
</dbReference>
<evidence type="ECO:0000313" key="5">
    <source>
        <dbReference type="Proteomes" id="UP000546464"/>
    </source>
</evidence>
<comment type="caution">
    <text evidence="4">The sequence shown here is derived from an EMBL/GenBank/DDBJ whole genome shotgun (WGS) entry which is preliminary data.</text>
</comment>
<proteinExistence type="inferred from homology"/>
<dbReference type="Gene3D" id="1.10.10.10">
    <property type="entry name" value="Winged helix-like DNA-binding domain superfamily/Winged helix DNA-binding domain"/>
    <property type="match status" value="1"/>
</dbReference>
<dbReference type="InterPro" id="IPR036388">
    <property type="entry name" value="WH-like_DNA-bd_sf"/>
</dbReference>
<dbReference type="InterPro" id="IPR040764">
    <property type="entry name" value="CvfB_WH"/>
</dbReference>
<accession>A0A842HAT0</accession>
<dbReference type="PIRSF" id="PIRSF012524">
    <property type="entry name" value="YitL_S1"/>
    <property type="match status" value="1"/>
</dbReference>
<gene>
    <name evidence="4" type="ORF">H5P28_03045</name>
</gene>
<dbReference type="AlphaFoldDB" id="A0A842HAT0"/>
<dbReference type="PANTHER" id="PTHR37296">
    <property type="entry name" value="CONSERVED VIRULENCE FACTOR B"/>
    <property type="match status" value="1"/>
</dbReference>
<comment type="similarity">
    <text evidence="1">Belongs to the CvfB family.</text>
</comment>
<evidence type="ECO:0000313" key="4">
    <source>
        <dbReference type="EMBL" id="MBC2593229.1"/>
    </source>
</evidence>
<dbReference type="InterPro" id="IPR012340">
    <property type="entry name" value="NA-bd_OB-fold"/>
</dbReference>
<dbReference type="InterPro" id="IPR039566">
    <property type="entry name" value="CvfB_S1_st"/>
</dbReference>